<proteinExistence type="predicted"/>
<feature type="compositionally biased region" description="Basic and acidic residues" evidence="1">
    <location>
        <begin position="44"/>
        <end position="58"/>
    </location>
</feature>
<dbReference type="RefSeq" id="WP_007110535.1">
    <property type="nucleotide sequence ID" value="NZ_JNCS01000001.1"/>
</dbReference>
<dbReference type="OrthoDB" id="177455at2157"/>
<comment type="caution">
    <text evidence="2">The sequence shown here is derived from an EMBL/GenBank/DDBJ whole genome shotgun (WGS) entry which is preliminary data.</text>
</comment>
<feature type="region of interest" description="Disordered" evidence="1">
    <location>
        <begin position="32"/>
        <end position="67"/>
    </location>
</feature>
<evidence type="ECO:0000313" key="2">
    <source>
        <dbReference type="EMBL" id="RZH68140.1"/>
    </source>
</evidence>
<dbReference type="Proteomes" id="UP000292704">
    <property type="component" value="Unassembled WGS sequence"/>
</dbReference>
<organism evidence="2 3">
    <name type="scientific">Natrinema altunense</name>
    <dbReference type="NCBI Taxonomy" id="222984"/>
    <lineage>
        <taxon>Archaea</taxon>
        <taxon>Methanobacteriati</taxon>
        <taxon>Methanobacteriota</taxon>
        <taxon>Stenosarchaea group</taxon>
        <taxon>Halobacteria</taxon>
        <taxon>Halobacteriales</taxon>
        <taxon>Natrialbaceae</taxon>
        <taxon>Natrinema</taxon>
    </lineage>
</organism>
<dbReference type="AlphaFoldDB" id="A0A482XZW2"/>
<reference evidence="2 3" key="1">
    <citation type="submission" date="2019-02" db="EMBL/GenBank/DDBJ databases">
        <title>Genome analysis provides insights into bioremediation potentialities and Haloocin production by Natrinema altunense strain 4.1R isolated from Chott Douz in Tunisian desert.</title>
        <authorList>
            <person name="Najjari A."/>
            <person name="Youssef N."/>
            <person name="Ben Dhia O."/>
            <person name="Ferjani R."/>
            <person name="El Hidri D."/>
            <person name="Ouzari H.I."/>
            <person name="Cherif A."/>
        </authorList>
    </citation>
    <scope>NUCLEOTIDE SEQUENCE [LARGE SCALE GENOMIC DNA]</scope>
    <source>
        <strain evidence="2 3">4.1R</strain>
    </source>
</reference>
<protein>
    <submittedName>
        <fullName evidence="2">Uncharacterized protein</fullName>
    </submittedName>
</protein>
<dbReference type="EMBL" id="SHMR01000001">
    <property type="protein sequence ID" value="RZH68140.1"/>
    <property type="molecule type" value="Genomic_DNA"/>
</dbReference>
<evidence type="ECO:0000313" key="3">
    <source>
        <dbReference type="Proteomes" id="UP000292704"/>
    </source>
</evidence>
<name>A0A482XZW2_9EURY</name>
<accession>A0A482XZW2</accession>
<gene>
    <name evidence="2" type="ORF">ELS17_01330</name>
</gene>
<sequence>MTPPPAAALALLGGTIFMMVWATTTARTPGSELEYHYETSGPDARGEHSDRAADDGRSGRFVSDADD</sequence>
<evidence type="ECO:0000256" key="1">
    <source>
        <dbReference type="SAM" id="MobiDB-lite"/>
    </source>
</evidence>